<dbReference type="Pfam" id="PF24336">
    <property type="entry name" value="DUF7504"/>
    <property type="match status" value="1"/>
</dbReference>
<dbReference type="AlphaFoldDB" id="A0ABD6ACI3"/>
<evidence type="ECO:0000313" key="3">
    <source>
        <dbReference type="Proteomes" id="UP001596547"/>
    </source>
</evidence>
<evidence type="ECO:0000256" key="1">
    <source>
        <dbReference type="SAM" id="MobiDB-lite"/>
    </source>
</evidence>
<feature type="region of interest" description="Disordered" evidence="1">
    <location>
        <begin position="104"/>
        <end position="125"/>
    </location>
</feature>
<gene>
    <name evidence="2" type="ORF">ACFQPE_16100</name>
</gene>
<dbReference type="EMBL" id="JBHTBF010000003">
    <property type="protein sequence ID" value="MFC7318304.1"/>
    <property type="molecule type" value="Genomic_DNA"/>
</dbReference>
<dbReference type="RefSeq" id="WP_276305905.1">
    <property type="nucleotide sequence ID" value="NZ_CP119993.1"/>
</dbReference>
<protein>
    <submittedName>
        <fullName evidence="2">Uncharacterized protein</fullName>
    </submittedName>
</protein>
<accession>A0ABD6ACI3</accession>
<proteinExistence type="predicted"/>
<reference evidence="2 3" key="1">
    <citation type="journal article" date="2019" name="Int. J. Syst. Evol. Microbiol.">
        <title>The Global Catalogue of Microorganisms (GCM) 10K type strain sequencing project: providing services to taxonomists for standard genome sequencing and annotation.</title>
        <authorList>
            <consortium name="The Broad Institute Genomics Platform"/>
            <consortium name="The Broad Institute Genome Sequencing Center for Infectious Disease"/>
            <person name="Wu L."/>
            <person name="Ma J."/>
        </authorList>
    </citation>
    <scope>NUCLEOTIDE SEQUENCE [LARGE SCALE GENOMIC DNA]</scope>
    <source>
        <strain evidence="2 3">PSR21</strain>
    </source>
</reference>
<dbReference type="GeneID" id="79317522"/>
<name>A0ABD6ACI3_9EURY</name>
<comment type="caution">
    <text evidence="2">The sequence shown here is derived from an EMBL/GenBank/DDBJ whole genome shotgun (WGS) entry which is preliminary data.</text>
</comment>
<dbReference type="Proteomes" id="UP001596547">
    <property type="component" value="Unassembled WGS sequence"/>
</dbReference>
<keyword evidence="3" id="KW-1185">Reference proteome</keyword>
<feature type="compositionally biased region" description="Polar residues" evidence="1">
    <location>
        <begin position="115"/>
        <end position="125"/>
    </location>
</feature>
<evidence type="ECO:0000313" key="2">
    <source>
        <dbReference type="EMBL" id="MFC7318304.1"/>
    </source>
</evidence>
<organism evidence="2 3">
    <name type="scientific">Halomarina halobia</name>
    <dbReference type="NCBI Taxonomy" id="3033386"/>
    <lineage>
        <taxon>Archaea</taxon>
        <taxon>Methanobacteriati</taxon>
        <taxon>Methanobacteriota</taxon>
        <taxon>Stenosarchaea group</taxon>
        <taxon>Halobacteria</taxon>
        <taxon>Halobacteriales</taxon>
        <taxon>Natronomonadaceae</taxon>
        <taxon>Halomarina</taxon>
    </lineage>
</organism>
<dbReference type="InterPro" id="IPR055927">
    <property type="entry name" value="DUF7504"/>
</dbReference>
<sequence length="242" mass="26279">MPSADRPSDLGFPERRGASPLSATLKRLKREGCSVLVCGVVGDAVRAEMTRRLFGSTEADRWRILGRTSTASLAPSAYFPVDLQSDRRAVVVSHPDAARTRATADGIEAAPVASERQQTRATSSEIAESDALRAALTEAVLKVAGHNHLSPGVLRVGVTSVGAFLDSGVDEVIEFVRTVESPVHAANGIFHVHAPLSHDDDRIAALLPHFDVRIDLRISDPLPPEHRWYLPAVDERTTWMRL</sequence>